<dbReference type="Proteomes" id="UP000828390">
    <property type="component" value="Unassembled WGS sequence"/>
</dbReference>
<sequence length="58" mass="6746">MYYWQIADQYQFMTLHRAPTTELKFIKADTDQSGLIEMCELRGLLKSTLGEDVSDVMI</sequence>
<evidence type="ECO:0008006" key="4">
    <source>
        <dbReference type="Google" id="ProtNLM"/>
    </source>
</evidence>
<accession>A0A9D4G232</accession>
<gene>
    <name evidence="2" type="ORF">DPMN_135726</name>
</gene>
<keyword evidence="3" id="KW-1185">Reference proteome</keyword>
<dbReference type="SUPFAM" id="SSF47473">
    <property type="entry name" value="EF-hand"/>
    <property type="match status" value="1"/>
</dbReference>
<dbReference type="EMBL" id="JAIWYP010000006">
    <property type="protein sequence ID" value="KAH3807386.1"/>
    <property type="molecule type" value="Genomic_DNA"/>
</dbReference>
<dbReference type="InterPro" id="IPR018247">
    <property type="entry name" value="EF_Hand_1_Ca_BS"/>
</dbReference>
<reference evidence="2" key="2">
    <citation type="submission" date="2020-11" db="EMBL/GenBank/DDBJ databases">
        <authorList>
            <person name="McCartney M.A."/>
            <person name="Auch B."/>
            <person name="Kono T."/>
            <person name="Mallez S."/>
            <person name="Becker A."/>
            <person name="Gohl D.M."/>
            <person name="Silverstein K.A.T."/>
            <person name="Koren S."/>
            <person name="Bechman K.B."/>
            <person name="Herman A."/>
            <person name="Abrahante J.E."/>
            <person name="Garbe J."/>
        </authorList>
    </citation>
    <scope>NUCLEOTIDE SEQUENCE</scope>
    <source>
        <strain evidence="2">Duluth1</strain>
        <tissue evidence="2">Whole animal</tissue>
    </source>
</reference>
<dbReference type="AlphaFoldDB" id="A0A9D4G232"/>
<comment type="caution">
    <text evidence="2">The sequence shown here is derived from an EMBL/GenBank/DDBJ whole genome shotgun (WGS) entry which is preliminary data.</text>
</comment>
<keyword evidence="1" id="KW-0106">Calcium</keyword>
<evidence type="ECO:0000313" key="2">
    <source>
        <dbReference type="EMBL" id="KAH3807386.1"/>
    </source>
</evidence>
<evidence type="ECO:0000313" key="3">
    <source>
        <dbReference type="Proteomes" id="UP000828390"/>
    </source>
</evidence>
<dbReference type="InterPro" id="IPR011992">
    <property type="entry name" value="EF-hand-dom_pair"/>
</dbReference>
<proteinExistence type="predicted"/>
<protein>
    <recommendedName>
        <fullName evidence="4">EF-hand domain-containing protein</fullName>
    </recommendedName>
</protein>
<reference evidence="2" key="1">
    <citation type="journal article" date="2019" name="bioRxiv">
        <title>The Genome of the Zebra Mussel, Dreissena polymorpha: A Resource for Invasive Species Research.</title>
        <authorList>
            <person name="McCartney M.A."/>
            <person name="Auch B."/>
            <person name="Kono T."/>
            <person name="Mallez S."/>
            <person name="Zhang Y."/>
            <person name="Obille A."/>
            <person name="Becker A."/>
            <person name="Abrahante J.E."/>
            <person name="Garbe J."/>
            <person name="Badalamenti J.P."/>
            <person name="Herman A."/>
            <person name="Mangelson H."/>
            <person name="Liachko I."/>
            <person name="Sullivan S."/>
            <person name="Sone E.D."/>
            <person name="Koren S."/>
            <person name="Silverstein K.A.T."/>
            <person name="Beckman K.B."/>
            <person name="Gohl D.M."/>
        </authorList>
    </citation>
    <scope>NUCLEOTIDE SEQUENCE</scope>
    <source>
        <strain evidence="2">Duluth1</strain>
        <tissue evidence="2">Whole animal</tissue>
    </source>
</reference>
<evidence type="ECO:0000256" key="1">
    <source>
        <dbReference type="ARBA" id="ARBA00022837"/>
    </source>
</evidence>
<name>A0A9D4G232_DREPO</name>
<dbReference type="PROSITE" id="PS00018">
    <property type="entry name" value="EF_HAND_1"/>
    <property type="match status" value="1"/>
</dbReference>
<organism evidence="2 3">
    <name type="scientific">Dreissena polymorpha</name>
    <name type="common">Zebra mussel</name>
    <name type="synonym">Mytilus polymorpha</name>
    <dbReference type="NCBI Taxonomy" id="45954"/>
    <lineage>
        <taxon>Eukaryota</taxon>
        <taxon>Metazoa</taxon>
        <taxon>Spiralia</taxon>
        <taxon>Lophotrochozoa</taxon>
        <taxon>Mollusca</taxon>
        <taxon>Bivalvia</taxon>
        <taxon>Autobranchia</taxon>
        <taxon>Heteroconchia</taxon>
        <taxon>Euheterodonta</taxon>
        <taxon>Imparidentia</taxon>
        <taxon>Neoheterodontei</taxon>
        <taxon>Myida</taxon>
        <taxon>Dreissenoidea</taxon>
        <taxon>Dreissenidae</taxon>
        <taxon>Dreissena</taxon>
    </lineage>
</organism>